<gene>
    <name evidence="3" type="ORF">Plo01_31660</name>
</gene>
<dbReference type="AlphaFoldDB" id="A0A8J3RMY3"/>
<feature type="domain" description="Bacterial bifunctional deaminase-reductase C-terminal" evidence="2">
    <location>
        <begin position="3"/>
        <end position="177"/>
    </location>
</feature>
<evidence type="ECO:0000256" key="1">
    <source>
        <dbReference type="SAM" id="MobiDB-lite"/>
    </source>
</evidence>
<dbReference type="PANTHER" id="PTHR38011">
    <property type="entry name" value="DIHYDROFOLATE REDUCTASE FAMILY PROTEIN (AFU_ORTHOLOGUE AFUA_8G06820)"/>
    <property type="match status" value="1"/>
</dbReference>
<sequence length="244" mass="25822">MRKLKLQVQTTADGYMAGPNGEMDWMRFPWTDDINAYIEALTAPVDCMVLGRKLAEGFIPHWASLPEGEDKASIDWMNETPKVVISDSLTESPWDNAVVAGGDLTEAVNALKARPGGDIVVYGGSTLVSNLIAEGLVDELHLFVNPTAIGTGLPVFPATGANQPFRLVGAHPFECGITAMHYEPERSAPRAAPDADRSESGDSGAAHRAQDGPPRPTQGSSGVGTAERPVSGTGLSGGELPWWS</sequence>
<dbReference type="InterPro" id="IPR024072">
    <property type="entry name" value="DHFR-like_dom_sf"/>
</dbReference>
<feature type="region of interest" description="Disordered" evidence="1">
    <location>
        <begin position="186"/>
        <end position="244"/>
    </location>
</feature>
<accession>A0A8J3RMY3</accession>
<reference evidence="3 4" key="1">
    <citation type="submission" date="2021-01" db="EMBL/GenBank/DDBJ databases">
        <title>Whole genome shotgun sequence of Planobispora longispora NBRC 13918.</title>
        <authorList>
            <person name="Komaki H."/>
            <person name="Tamura T."/>
        </authorList>
    </citation>
    <scope>NUCLEOTIDE SEQUENCE [LARGE SCALE GENOMIC DNA]</scope>
    <source>
        <strain evidence="3 4">NBRC 13918</strain>
    </source>
</reference>
<name>A0A8J3RMY3_9ACTN</name>
<evidence type="ECO:0000259" key="2">
    <source>
        <dbReference type="Pfam" id="PF01872"/>
    </source>
</evidence>
<evidence type="ECO:0000313" key="3">
    <source>
        <dbReference type="EMBL" id="GIH76737.1"/>
    </source>
</evidence>
<dbReference type="Proteomes" id="UP000616724">
    <property type="component" value="Unassembled WGS sequence"/>
</dbReference>
<dbReference type="GO" id="GO:0009231">
    <property type="term" value="P:riboflavin biosynthetic process"/>
    <property type="evidence" value="ECO:0007669"/>
    <property type="project" value="InterPro"/>
</dbReference>
<dbReference type="InterPro" id="IPR050765">
    <property type="entry name" value="Riboflavin_Biosynth_HTPR"/>
</dbReference>
<feature type="compositionally biased region" description="Basic and acidic residues" evidence="1">
    <location>
        <begin position="186"/>
        <end position="200"/>
    </location>
</feature>
<protein>
    <recommendedName>
        <fullName evidence="2">Bacterial bifunctional deaminase-reductase C-terminal domain-containing protein</fullName>
    </recommendedName>
</protein>
<comment type="caution">
    <text evidence="3">The sequence shown here is derived from an EMBL/GenBank/DDBJ whole genome shotgun (WGS) entry which is preliminary data.</text>
</comment>
<keyword evidence="4" id="KW-1185">Reference proteome</keyword>
<dbReference type="EMBL" id="BOOH01000021">
    <property type="protein sequence ID" value="GIH76737.1"/>
    <property type="molecule type" value="Genomic_DNA"/>
</dbReference>
<dbReference type="SUPFAM" id="SSF53597">
    <property type="entry name" value="Dihydrofolate reductase-like"/>
    <property type="match status" value="1"/>
</dbReference>
<dbReference type="InterPro" id="IPR002734">
    <property type="entry name" value="RibDG_C"/>
</dbReference>
<dbReference type="GO" id="GO:0008703">
    <property type="term" value="F:5-amino-6-(5-phosphoribosylamino)uracil reductase activity"/>
    <property type="evidence" value="ECO:0007669"/>
    <property type="project" value="InterPro"/>
</dbReference>
<organism evidence="3 4">
    <name type="scientific">Planobispora longispora</name>
    <dbReference type="NCBI Taxonomy" id="28887"/>
    <lineage>
        <taxon>Bacteria</taxon>
        <taxon>Bacillati</taxon>
        <taxon>Actinomycetota</taxon>
        <taxon>Actinomycetes</taxon>
        <taxon>Streptosporangiales</taxon>
        <taxon>Streptosporangiaceae</taxon>
        <taxon>Planobispora</taxon>
    </lineage>
</organism>
<dbReference type="PANTHER" id="PTHR38011:SF11">
    <property type="entry name" value="2,5-DIAMINO-6-RIBOSYLAMINO-4(3H)-PYRIMIDINONE 5'-PHOSPHATE REDUCTASE"/>
    <property type="match status" value="1"/>
</dbReference>
<dbReference type="Gene3D" id="3.40.430.10">
    <property type="entry name" value="Dihydrofolate Reductase, subunit A"/>
    <property type="match status" value="1"/>
</dbReference>
<dbReference type="Pfam" id="PF01872">
    <property type="entry name" value="RibD_C"/>
    <property type="match status" value="1"/>
</dbReference>
<proteinExistence type="predicted"/>
<evidence type="ECO:0000313" key="4">
    <source>
        <dbReference type="Proteomes" id="UP000616724"/>
    </source>
</evidence>
<dbReference type="RefSeq" id="WP_203891302.1">
    <property type="nucleotide sequence ID" value="NZ_BOOH01000021.1"/>
</dbReference>